<dbReference type="InterPro" id="IPR050879">
    <property type="entry name" value="Acyltransferase_3"/>
</dbReference>
<sequence>MRSPGGAPASPKLMWIQALRGLAALTVAAVHLNDGFARFLDDRLGLVPRGDQLAQAAVALFFVISGCVMVISSGRMAGSVRGMGTFWRRRAVRVLPPYWVATGVMVAVALWLTMPLDVRDVAASLAFVPLAAPPGSPAPFALYLWPAWTLFYELIFYAIFGACLVLGRKRAAIACAAALVALVTIAPPLMGDTLAVHAATRPVMLLFIGGLAAGLAVSRAVPAVPMPARLAALVMAGAVFVLAPHPETRLGYGWLLWAGLPALLVFVAAMGWPLHGFARRMAGTLGDASYALYLLHIPFAHAWMRVFDGWLGGKGGSIGYLAGGLPLLVIVSIAFHRVVERPLTAALNRAAARLS</sequence>
<keyword evidence="1" id="KW-1133">Transmembrane helix</keyword>
<accession>A0A6I4TDA8</accession>
<keyword evidence="3" id="KW-0808">Transferase</keyword>
<evidence type="ECO:0000313" key="3">
    <source>
        <dbReference type="EMBL" id="MXO75043.1"/>
    </source>
</evidence>
<dbReference type="GO" id="GO:0016020">
    <property type="term" value="C:membrane"/>
    <property type="evidence" value="ECO:0007669"/>
    <property type="project" value="TreeGrafter"/>
</dbReference>
<feature type="transmembrane region" description="Helical" evidence="1">
    <location>
        <begin position="252"/>
        <end position="278"/>
    </location>
</feature>
<feature type="transmembrane region" description="Helical" evidence="1">
    <location>
        <begin position="318"/>
        <end position="339"/>
    </location>
</feature>
<dbReference type="EMBL" id="WTZA01000001">
    <property type="protein sequence ID" value="MXO75043.1"/>
    <property type="molecule type" value="Genomic_DNA"/>
</dbReference>
<keyword evidence="3" id="KW-0012">Acyltransferase</keyword>
<feature type="transmembrane region" description="Helical" evidence="1">
    <location>
        <begin position="143"/>
        <end position="166"/>
    </location>
</feature>
<dbReference type="GO" id="GO:0016747">
    <property type="term" value="F:acyltransferase activity, transferring groups other than amino-acyl groups"/>
    <property type="evidence" value="ECO:0007669"/>
    <property type="project" value="InterPro"/>
</dbReference>
<feature type="transmembrane region" description="Helical" evidence="1">
    <location>
        <begin position="95"/>
        <end position="114"/>
    </location>
</feature>
<feature type="transmembrane region" description="Helical" evidence="1">
    <location>
        <begin position="171"/>
        <end position="190"/>
    </location>
</feature>
<dbReference type="Proteomes" id="UP000439522">
    <property type="component" value="Unassembled WGS sequence"/>
</dbReference>
<dbReference type="InterPro" id="IPR002656">
    <property type="entry name" value="Acyl_transf_3_dom"/>
</dbReference>
<keyword evidence="4" id="KW-1185">Reference proteome</keyword>
<dbReference type="OrthoDB" id="7425845at2"/>
<feature type="transmembrane region" description="Helical" evidence="1">
    <location>
        <begin position="228"/>
        <end position="246"/>
    </location>
</feature>
<comment type="caution">
    <text evidence="3">The sequence shown here is derived from an EMBL/GenBank/DDBJ whole genome shotgun (WGS) entry which is preliminary data.</text>
</comment>
<feature type="transmembrane region" description="Helical" evidence="1">
    <location>
        <begin position="290"/>
        <end position="306"/>
    </location>
</feature>
<dbReference type="Pfam" id="PF01757">
    <property type="entry name" value="Acyl_transf_3"/>
    <property type="match status" value="1"/>
</dbReference>
<dbReference type="AlphaFoldDB" id="A0A6I4TDA8"/>
<proteinExistence type="predicted"/>
<evidence type="ECO:0000259" key="2">
    <source>
        <dbReference type="Pfam" id="PF01757"/>
    </source>
</evidence>
<feature type="domain" description="Acyltransferase 3" evidence="2">
    <location>
        <begin position="15"/>
        <end position="336"/>
    </location>
</feature>
<keyword evidence="1" id="KW-0472">Membrane</keyword>
<gene>
    <name evidence="3" type="ORF">GRI40_07425</name>
</gene>
<name>A0A6I4TDA8_9SPHN</name>
<protein>
    <submittedName>
        <fullName evidence="3">Acyltransferase family protein</fullName>
    </submittedName>
</protein>
<dbReference type="PANTHER" id="PTHR23028:SF131">
    <property type="entry name" value="BLR2367 PROTEIN"/>
    <property type="match status" value="1"/>
</dbReference>
<keyword evidence="1" id="KW-0812">Transmembrane</keyword>
<feature type="transmembrane region" description="Helical" evidence="1">
    <location>
        <begin position="53"/>
        <end position="74"/>
    </location>
</feature>
<evidence type="ECO:0000313" key="4">
    <source>
        <dbReference type="Proteomes" id="UP000439522"/>
    </source>
</evidence>
<dbReference type="GO" id="GO:0000271">
    <property type="term" value="P:polysaccharide biosynthetic process"/>
    <property type="evidence" value="ECO:0007669"/>
    <property type="project" value="TreeGrafter"/>
</dbReference>
<evidence type="ECO:0000256" key="1">
    <source>
        <dbReference type="SAM" id="Phobius"/>
    </source>
</evidence>
<organism evidence="3 4">
    <name type="scientific">Tsuneonella aeria</name>
    <dbReference type="NCBI Taxonomy" id="1837929"/>
    <lineage>
        <taxon>Bacteria</taxon>
        <taxon>Pseudomonadati</taxon>
        <taxon>Pseudomonadota</taxon>
        <taxon>Alphaproteobacteria</taxon>
        <taxon>Sphingomonadales</taxon>
        <taxon>Erythrobacteraceae</taxon>
        <taxon>Tsuneonella</taxon>
    </lineage>
</organism>
<reference evidence="3 4" key="1">
    <citation type="submission" date="2019-12" db="EMBL/GenBank/DDBJ databases">
        <title>Genomic-based taxomic classification of the family Erythrobacteraceae.</title>
        <authorList>
            <person name="Xu L."/>
        </authorList>
    </citation>
    <scope>NUCLEOTIDE SEQUENCE [LARGE SCALE GENOMIC DNA]</scope>
    <source>
        <strain evidence="3 4">100921-2</strain>
    </source>
</reference>
<dbReference type="RefSeq" id="WP_160610735.1">
    <property type="nucleotide sequence ID" value="NZ_WTZA01000001.1"/>
</dbReference>
<feature type="transmembrane region" description="Helical" evidence="1">
    <location>
        <begin position="202"/>
        <end position="221"/>
    </location>
</feature>
<dbReference type="PANTHER" id="PTHR23028">
    <property type="entry name" value="ACETYLTRANSFERASE"/>
    <property type="match status" value="1"/>
</dbReference>